<feature type="region of interest" description="Disordered" evidence="1">
    <location>
        <begin position="71"/>
        <end position="91"/>
    </location>
</feature>
<dbReference type="InterPro" id="IPR013783">
    <property type="entry name" value="Ig-like_fold"/>
</dbReference>
<organism evidence="4 5">
    <name type="scientific">Labeo rohita</name>
    <name type="common">Indian major carp</name>
    <name type="synonym">Cyprinus rohita</name>
    <dbReference type="NCBI Taxonomy" id="84645"/>
    <lineage>
        <taxon>Eukaryota</taxon>
        <taxon>Metazoa</taxon>
        <taxon>Chordata</taxon>
        <taxon>Craniata</taxon>
        <taxon>Vertebrata</taxon>
        <taxon>Euteleostomi</taxon>
        <taxon>Actinopterygii</taxon>
        <taxon>Neopterygii</taxon>
        <taxon>Teleostei</taxon>
        <taxon>Ostariophysi</taxon>
        <taxon>Cypriniformes</taxon>
        <taxon>Cyprinidae</taxon>
        <taxon>Labeoninae</taxon>
        <taxon>Labeonini</taxon>
        <taxon>Labeo</taxon>
    </lineage>
</organism>
<dbReference type="Proteomes" id="UP000290572">
    <property type="component" value="Unassembled WGS sequence"/>
</dbReference>
<accession>A0A498LPR3</accession>
<reference evidence="4 5" key="1">
    <citation type="submission" date="2018-03" db="EMBL/GenBank/DDBJ databases">
        <title>Draft genome sequence of Rohu Carp (Labeo rohita).</title>
        <authorList>
            <person name="Das P."/>
            <person name="Kushwaha B."/>
            <person name="Joshi C.G."/>
            <person name="Kumar D."/>
            <person name="Nagpure N.S."/>
            <person name="Sahoo L."/>
            <person name="Das S.P."/>
            <person name="Bit A."/>
            <person name="Patnaik S."/>
            <person name="Meher P.K."/>
            <person name="Jayasankar P."/>
            <person name="Koringa P.G."/>
            <person name="Patel N.V."/>
            <person name="Hinsu A.T."/>
            <person name="Kumar R."/>
            <person name="Pandey M."/>
            <person name="Agarwal S."/>
            <person name="Srivastava S."/>
            <person name="Singh M."/>
            <person name="Iquebal M.A."/>
            <person name="Jaiswal S."/>
            <person name="Angadi U.B."/>
            <person name="Kumar N."/>
            <person name="Raza M."/>
            <person name="Shah T.M."/>
            <person name="Rai A."/>
            <person name="Jena J.K."/>
        </authorList>
    </citation>
    <scope>NUCLEOTIDE SEQUENCE [LARGE SCALE GENOMIC DNA]</scope>
    <source>
        <strain evidence="4">DASCIFA01</strain>
        <tissue evidence="4">Testis</tissue>
    </source>
</reference>
<dbReference type="PROSITE" id="PS50835">
    <property type="entry name" value="IG_LIKE"/>
    <property type="match status" value="1"/>
</dbReference>
<gene>
    <name evidence="4" type="ORF">ROHU_031224</name>
</gene>
<dbReference type="EMBL" id="QBIY01013248">
    <property type="protein sequence ID" value="RXN09762.1"/>
    <property type="molecule type" value="Genomic_DNA"/>
</dbReference>
<dbReference type="InterPro" id="IPR007110">
    <property type="entry name" value="Ig-like_dom"/>
</dbReference>
<dbReference type="AlphaFoldDB" id="A0A498LPR3"/>
<sequence>MPGDQDDWREDIRDKTETRVTLRGKKSIFKWKNFKGLVQKKQREWWDMLPPKVPAREYRVSYFDIPKKWPSDKNRSSGKTEITTDAPKISPSSSCTRTDVPVCFCEVDGNPSPELEWHLSGRPITNCSNTFISEERLSSTGLRSSITLHQSLTNTSTLQCVSNNTHGTARKQLQLPLCHLLFADCHQTMVSFLIILTLILGLYALTVGLGLCFFRLTTKLKAHNEAAGTYASLHLSAPPSEYETLNIRRGFNIYSLLVGVAAGTLFMAILWVTTLLCKYIFRTQTGDKAGVIQNDAILALFSKAHNEAAGTYASLHLSAPPSEYETLNIRRDDVTLLVAEGLKVSCQRVREMLVLINPAAAARRWSSTVTRRVYYVPYPNSLWHIDGNMRLISLEDSELLDPSSDLHKVSLGIVFLPQIQARLQHFKEAWNHHALRTENNRTPTQIWTEGMLSRMGNDSTALNNVFGDDPYRPENLNELLAQHGTENLPTAETVEQPQINLTPQQMKTVSHAIDHITDLKTKFQVCCAEIANLLE</sequence>
<protein>
    <submittedName>
        <fullName evidence="4">Sialic acid-binding Ig-like lectin 13</fullName>
    </submittedName>
</protein>
<dbReference type="InterPro" id="IPR036179">
    <property type="entry name" value="Ig-like_dom_sf"/>
</dbReference>
<feature type="transmembrane region" description="Helical" evidence="2">
    <location>
        <begin position="251"/>
        <end position="272"/>
    </location>
</feature>
<dbReference type="STRING" id="84645.A0A498LPR3"/>
<dbReference type="SUPFAM" id="SSF48726">
    <property type="entry name" value="Immunoglobulin"/>
    <property type="match status" value="1"/>
</dbReference>
<dbReference type="GO" id="GO:0030246">
    <property type="term" value="F:carbohydrate binding"/>
    <property type="evidence" value="ECO:0007669"/>
    <property type="project" value="UniProtKB-KW"/>
</dbReference>
<dbReference type="PANTHER" id="PTHR46791">
    <property type="entry name" value="EXPRESSED PROTEIN"/>
    <property type="match status" value="1"/>
</dbReference>
<dbReference type="Gene3D" id="2.60.40.10">
    <property type="entry name" value="Immunoglobulins"/>
    <property type="match status" value="1"/>
</dbReference>
<dbReference type="InterPro" id="IPR058913">
    <property type="entry name" value="Integrase_dom_put"/>
</dbReference>
<evidence type="ECO:0000256" key="2">
    <source>
        <dbReference type="SAM" id="Phobius"/>
    </source>
</evidence>
<feature type="domain" description="Ig-like" evidence="3">
    <location>
        <begin position="87"/>
        <end position="176"/>
    </location>
</feature>
<evidence type="ECO:0000313" key="4">
    <source>
        <dbReference type="EMBL" id="RXN09762.1"/>
    </source>
</evidence>
<keyword evidence="4" id="KW-0430">Lectin</keyword>
<keyword evidence="5" id="KW-1185">Reference proteome</keyword>
<keyword evidence="2" id="KW-0812">Transmembrane</keyword>
<keyword evidence="2" id="KW-0472">Membrane</keyword>
<dbReference type="PANTHER" id="PTHR46791:SF9">
    <property type="entry name" value="INTEGRASE CATALYTIC DOMAIN-CONTAINING PROTEIN"/>
    <property type="match status" value="1"/>
</dbReference>
<proteinExistence type="predicted"/>
<comment type="caution">
    <text evidence="4">The sequence shown here is derived from an EMBL/GenBank/DDBJ whole genome shotgun (WGS) entry which is preliminary data.</text>
</comment>
<evidence type="ECO:0000313" key="5">
    <source>
        <dbReference type="Proteomes" id="UP000290572"/>
    </source>
</evidence>
<feature type="transmembrane region" description="Helical" evidence="2">
    <location>
        <begin position="189"/>
        <end position="214"/>
    </location>
</feature>
<dbReference type="Pfam" id="PF24764">
    <property type="entry name" value="rva_4"/>
    <property type="match status" value="1"/>
</dbReference>
<keyword evidence="2" id="KW-1133">Transmembrane helix</keyword>
<evidence type="ECO:0000256" key="1">
    <source>
        <dbReference type="SAM" id="MobiDB-lite"/>
    </source>
</evidence>
<evidence type="ECO:0000259" key="3">
    <source>
        <dbReference type="PROSITE" id="PS50835"/>
    </source>
</evidence>
<name>A0A498LPR3_LABRO</name>